<sequence>MRFHGPSPTSRPSEPRATAPPDDRLDPAVAAALLTAGYRALGPVGRGSGGPAWSATSLDEPGLRVVVRVVDLAPDPRREARLRRLVGVSHPHLARLVAAVPVPPDRCALLVEHVPGPTLEALREARGPLTSGEAVTVAVPLADALDALHTAGLVHGDVSPANVIVRQDGRPALVDLQGAVVDSGGTVGFAAPELEQGVEPSAASDVHALAQTILAQLPPDRPPGTPSAELTELRAVIAEASAPEQEARPGARAFGDACFRVDEAEPIGLPDPSVLARTELARLAARPGARSTTRPGAVVRGRGASRHRAPRRWRGPAARLVVAVVVVGLAGTGALALSGSARDADVAAESPAAASPVLTAAPAPDPVAAAVALTAARVEAIASGDSARLDAVEGPGSPAHVADTRLLAELAEQGVRVEGLQVQVHDARRLVGRLADAARASREESAPAQRTARVEVTSTLSSHRRVGVDGAVLQEVAASGPTAVVLVLRLTAVGWRVAEVEVSPHR</sequence>
<evidence type="ECO:0000256" key="6">
    <source>
        <dbReference type="ARBA" id="ARBA00022840"/>
    </source>
</evidence>
<evidence type="ECO:0000256" key="5">
    <source>
        <dbReference type="ARBA" id="ARBA00022777"/>
    </source>
</evidence>
<dbReference type="GO" id="GO:0016301">
    <property type="term" value="F:kinase activity"/>
    <property type="evidence" value="ECO:0007669"/>
    <property type="project" value="UniProtKB-KW"/>
</dbReference>
<dbReference type="InterPro" id="IPR008266">
    <property type="entry name" value="Tyr_kinase_AS"/>
</dbReference>
<evidence type="ECO:0000313" key="9">
    <source>
        <dbReference type="EMBL" id="UUI76538.1"/>
    </source>
</evidence>
<dbReference type="PROSITE" id="PS50011">
    <property type="entry name" value="PROTEIN_KINASE_DOM"/>
    <property type="match status" value="1"/>
</dbReference>
<feature type="region of interest" description="Disordered" evidence="7">
    <location>
        <begin position="1"/>
        <end position="27"/>
    </location>
</feature>
<proteinExistence type="predicted"/>
<keyword evidence="5 9" id="KW-0418">Kinase</keyword>
<evidence type="ECO:0000256" key="7">
    <source>
        <dbReference type="SAM" id="MobiDB-lite"/>
    </source>
</evidence>
<dbReference type="InterPro" id="IPR011009">
    <property type="entry name" value="Kinase-like_dom_sf"/>
</dbReference>
<reference evidence="9 10" key="1">
    <citation type="submission" date="2022-07" db="EMBL/GenBank/DDBJ databases">
        <title>Novel species in genus cellulomonas.</title>
        <authorList>
            <person name="Ye L."/>
        </authorList>
    </citation>
    <scope>NUCLEOTIDE SEQUENCE [LARGE SCALE GENOMIC DNA]</scope>
    <source>
        <strain evidence="10">zg-Y338</strain>
    </source>
</reference>
<dbReference type="SMART" id="SM00220">
    <property type="entry name" value="S_TKc"/>
    <property type="match status" value="1"/>
</dbReference>
<dbReference type="PROSITE" id="PS00109">
    <property type="entry name" value="PROTEIN_KINASE_TYR"/>
    <property type="match status" value="1"/>
</dbReference>
<name>A0ABY5L7G8_9CELL</name>
<feature type="domain" description="Protein kinase" evidence="8">
    <location>
        <begin position="38"/>
        <end position="299"/>
    </location>
</feature>
<dbReference type="SUPFAM" id="SSF56112">
    <property type="entry name" value="Protein kinase-like (PK-like)"/>
    <property type="match status" value="1"/>
</dbReference>
<dbReference type="Pfam" id="PF00069">
    <property type="entry name" value="Pkinase"/>
    <property type="match status" value="1"/>
</dbReference>
<dbReference type="Proteomes" id="UP001316189">
    <property type="component" value="Chromosome"/>
</dbReference>
<keyword evidence="2" id="KW-0723">Serine/threonine-protein kinase</keyword>
<dbReference type="InterPro" id="IPR000719">
    <property type="entry name" value="Prot_kinase_dom"/>
</dbReference>
<keyword evidence="6" id="KW-0067">ATP-binding</keyword>
<keyword evidence="3" id="KW-0808">Transferase</keyword>
<dbReference type="PANTHER" id="PTHR43289">
    <property type="entry name" value="MITOGEN-ACTIVATED PROTEIN KINASE KINASE KINASE 20-RELATED"/>
    <property type="match status" value="1"/>
</dbReference>
<evidence type="ECO:0000313" key="10">
    <source>
        <dbReference type="Proteomes" id="UP001316189"/>
    </source>
</evidence>
<evidence type="ECO:0000256" key="1">
    <source>
        <dbReference type="ARBA" id="ARBA00012513"/>
    </source>
</evidence>
<organism evidence="9 10">
    <name type="scientific">Cellulomonas chengniuliangii</name>
    <dbReference type="NCBI Taxonomy" id="2968084"/>
    <lineage>
        <taxon>Bacteria</taxon>
        <taxon>Bacillati</taxon>
        <taxon>Actinomycetota</taxon>
        <taxon>Actinomycetes</taxon>
        <taxon>Micrococcales</taxon>
        <taxon>Cellulomonadaceae</taxon>
        <taxon>Cellulomonas</taxon>
    </lineage>
</organism>
<protein>
    <recommendedName>
        <fullName evidence="1">non-specific serine/threonine protein kinase</fullName>
        <ecNumber evidence="1">2.7.11.1</ecNumber>
    </recommendedName>
</protein>
<evidence type="ECO:0000256" key="4">
    <source>
        <dbReference type="ARBA" id="ARBA00022741"/>
    </source>
</evidence>
<dbReference type="PANTHER" id="PTHR43289:SF6">
    <property type="entry name" value="SERINE_THREONINE-PROTEIN KINASE NEKL-3"/>
    <property type="match status" value="1"/>
</dbReference>
<gene>
    <name evidence="9" type="ORF">NP064_06530</name>
</gene>
<dbReference type="RefSeq" id="WP_227568820.1">
    <property type="nucleotide sequence ID" value="NZ_CP101988.1"/>
</dbReference>
<keyword evidence="10" id="KW-1185">Reference proteome</keyword>
<evidence type="ECO:0000256" key="3">
    <source>
        <dbReference type="ARBA" id="ARBA00022679"/>
    </source>
</evidence>
<dbReference type="EC" id="2.7.11.1" evidence="1"/>
<accession>A0ABY5L7G8</accession>
<dbReference type="Gene3D" id="1.10.510.10">
    <property type="entry name" value="Transferase(Phosphotransferase) domain 1"/>
    <property type="match status" value="1"/>
</dbReference>
<evidence type="ECO:0000256" key="2">
    <source>
        <dbReference type="ARBA" id="ARBA00022527"/>
    </source>
</evidence>
<dbReference type="EMBL" id="CP101988">
    <property type="protein sequence ID" value="UUI76538.1"/>
    <property type="molecule type" value="Genomic_DNA"/>
</dbReference>
<evidence type="ECO:0000259" key="8">
    <source>
        <dbReference type="PROSITE" id="PS50011"/>
    </source>
</evidence>
<keyword evidence="4" id="KW-0547">Nucleotide-binding</keyword>
<feature type="region of interest" description="Disordered" evidence="7">
    <location>
        <begin position="285"/>
        <end position="311"/>
    </location>
</feature>